<dbReference type="Proteomes" id="UP000076842">
    <property type="component" value="Unassembled WGS sequence"/>
</dbReference>
<dbReference type="InParanoid" id="A0A165F0S8"/>
<reference evidence="2 3" key="1">
    <citation type="journal article" date="2016" name="Mol. Biol. Evol.">
        <title>Comparative Genomics of Early-Diverging Mushroom-Forming Fungi Provides Insights into the Origins of Lignocellulose Decay Capabilities.</title>
        <authorList>
            <person name="Nagy L.G."/>
            <person name="Riley R."/>
            <person name="Tritt A."/>
            <person name="Adam C."/>
            <person name="Daum C."/>
            <person name="Floudas D."/>
            <person name="Sun H."/>
            <person name="Yadav J.S."/>
            <person name="Pangilinan J."/>
            <person name="Larsson K.H."/>
            <person name="Matsuura K."/>
            <person name="Barry K."/>
            <person name="Labutti K."/>
            <person name="Kuo R."/>
            <person name="Ohm R.A."/>
            <person name="Bhattacharya S.S."/>
            <person name="Shirouzu T."/>
            <person name="Yoshinaga Y."/>
            <person name="Martin F.M."/>
            <person name="Grigoriev I.V."/>
            <person name="Hibbett D.S."/>
        </authorList>
    </citation>
    <scope>NUCLEOTIDE SEQUENCE [LARGE SCALE GENOMIC DNA]</scope>
    <source>
        <strain evidence="2 3">HHB12733</strain>
    </source>
</reference>
<dbReference type="EMBL" id="KV423986">
    <property type="protein sequence ID" value="KZT55944.1"/>
    <property type="molecule type" value="Genomic_DNA"/>
</dbReference>
<dbReference type="AlphaFoldDB" id="A0A165F0S8"/>
<protein>
    <submittedName>
        <fullName evidence="2">Uncharacterized protein</fullName>
    </submittedName>
</protein>
<feature type="region of interest" description="Disordered" evidence="1">
    <location>
        <begin position="74"/>
        <end position="101"/>
    </location>
</feature>
<gene>
    <name evidence="2" type="ORF">CALCODRAFT_336657</name>
</gene>
<proteinExistence type="predicted"/>
<sequence>MAVGAGDAGRRVGQLGVQATATGSFWGDGDEGVVISRRREGGSRRAEGGGGRDGGWRIYDLIKGKVMMPPGFVWAQGGSRGKKKQVRGRGDGGGVEHSLARRVYSHPATRPSLRCHLGRLTDGGSPPPILQGQPGILALAQQTQASRALSHHPHRLPP</sequence>
<evidence type="ECO:0000313" key="2">
    <source>
        <dbReference type="EMBL" id="KZT55944.1"/>
    </source>
</evidence>
<evidence type="ECO:0000313" key="3">
    <source>
        <dbReference type="Proteomes" id="UP000076842"/>
    </source>
</evidence>
<evidence type="ECO:0000256" key="1">
    <source>
        <dbReference type="SAM" id="MobiDB-lite"/>
    </source>
</evidence>
<keyword evidence="3" id="KW-1185">Reference proteome</keyword>
<accession>A0A165F0S8</accession>
<name>A0A165F0S8_9BASI</name>
<organism evidence="2 3">
    <name type="scientific">Calocera cornea HHB12733</name>
    <dbReference type="NCBI Taxonomy" id="1353952"/>
    <lineage>
        <taxon>Eukaryota</taxon>
        <taxon>Fungi</taxon>
        <taxon>Dikarya</taxon>
        <taxon>Basidiomycota</taxon>
        <taxon>Agaricomycotina</taxon>
        <taxon>Dacrymycetes</taxon>
        <taxon>Dacrymycetales</taxon>
        <taxon>Dacrymycetaceae</taxon>
        <taxon>Calocera</taxon>
    </lineage>
</organism>